<dbReference type="PATRIC" id="fig|883114.3.peg.1203"/>
<sequence>MFEINSGKIAKAQKVVIYGVEGIGKSTLASKFPNPLFIDLEGSTNNMNVNRIKNPTSWGLLLQQIDWIIKEKPCETLVIDTLDYAEEYLCKPYVVASRPNANGQFVKNIEDYGYGAGYKHLADVWGKDLLNKLSDVIDKGINVVLLAHATQRKVDSPDQLGSYDKYELKLEKKTSSLTKEWADLLLFLNFKTEVTTIKDGMTTKRKGTSQQRVMHTTNHPAYDAKNRHNLSDELELDYSMIAHIFSKEKKEKFYANNDNETTKVEVGSKAEKVIEEINENLPPKEKVREISEDEFEMINTDQVRIPFDRTKKDEIHVKHNALRDLMNHHGISVEQIEKAVTLRGYFPQDTGINNYPTEFIDQVLVGAFEQIRKFIEEQNL</sequence>
<organism evidence="1 2">
    <name type="scientific">Helcococcus kunzii ATCC 51366</name>
    <dbReference type="NCBI Taxonomy" id="883114"/>
    <lineage>
        <taxon>Bacteria</taxon>
        <taxon>Bacillati</taxon>
        <taxon>Bacillota</taxon>
        <taxon>Tissierellia</taxon>
        <taxon>Tissierellales</taxon>
        <taxon>Peptoniphilaceae</taxon>
        <taxon>Helcococcus</taxon>
    </lineage>
</organism>
<evidence type="ECO:0008006" key="3">
    <source>
        <dbReference type="Google" id="ProtNLM"/>
    </source>
</evidence>
<dbReference type="Pfam" id="PF13479">
    <property type="entry name" value="AAA_24"/>
    <property type="match status" value="1"/>
</dbReference>
<dbReference type="HOGENOM" id="CLU_061766_0_0_9"/>
<dbReference type="OrthoDB" id="5413799at2"/>
<name>H3NPF3_9FIRM</name>
<evidence type="ECO:0000313" key="2">
    <source>
        <dbReference type="Proteomes" id="UP000004191"/>
    </source>
</evidence>
<evidence type="ECO:0000313" key="1">
    <source>
        <dbReference type="EMBL" id="EHR33466.1"/>
    </source>
</evidence>
<dbReference type="EMBL" id="AGEI01000023">
    <property type="protein sequence ID" value="EHR33466.1"/>
    <property type="molecule type" value="Genomic_DNA"/>
</dbReference>
<dbReference type="STRING" id="883114.HMPREF9709_01214"/>
<dbReference type="SUPFAM" id="SSF52540">
    <property type="entry name" value="P-loop containing nucleoside triphosphate hydrolases"/>
    <property type="match status" value="1"/>
</dbReference>
<dbReference type="RefSeq" id="WP_005398729.1">
    <property type="nucleotide sequence ID" value="NZ_JH601088.1"/>
</dbReference>
<dbReference type="InterPro" id="IPR027417">
    <property type="entry name" value="P-loop_NTPase"/>
</dbReference>
<proteinExistence type="predicted"/>
<reference evidence="1 2" key="1">
    <citation type="submission" date="2012-01" db="EMBL/GenBank/DDBJ databases">
        <title>The Genome Sequence of Helcococcus kunzii ATCC 51366.</title>
        <authorList>
            <consortium name="The Broad Institute Genome Sequencing Platform"/>
            <person name="Earl A."/>
            <person name="Ward D."/>
            <person name="Feldgarden M."/>
            <person name="Gevers D."/>
            <person name="Huys G."/>
            <person name="Young S.K."/>
            <person name="Zeng Q."/>
            <person name="Gargeya S."/>
            <person name="Fitzgerald M."/>
            <person name="Haas B."/>
            <person name="Abouelleil A."/>
            <person name="Alvarado L."/>
            <person name="Arachchi H.M."/>
            <person name="Berlin A."/>
            <person name="Chapman S.B."/>
            <person name="Gearin G."/>
            <person name="Goldberg J."/>
            <person name="Griggs A."/>
            <person name="Gujja S."/>
            <person name="Hansen M."/>
            <person name="Heiman D."/>
            <person name="Howarth C."/>
            <person name="Larimer J."/>
            <person name="Lui A."/>
            <person name="MacDonald P.J.P."/>
            <person name="McCowen C."/>
            <person name="Montmayeur A."/>
            <person name="Murphy C."/>
            <person name="Neiman D."/>
            <person name="Pearson M."/>
            <person name="Priest M."/>
            <person name="Roberts A."/>
            <person name="Saif S."/>
            <person name="Shea T."/>
            <person name="Sisk P."/>
            <person name="Stolte C."/>
            <person name="Sykes S."/>
            <person name="Wortman J."/>
            <person name="Nusbaum C."/>
            <person name="Birren B."/>
        </authorList>
    </citation>
    <scope>NUCLEOTIDE SEQUENCE [LARGE SCALE GENOMIC DNA]</scope>
    <source>
        <strain evidence="1 2">ATCC 51366</strain>
    </source>
</reference>
<protein>
    <recommendedName>
        <fullName evidence="3">Phage nucleotide-binding protein</fullName>
    </recommendedName>
</protein>
<dbReference type="AlphaFoldDB" id="H3NPF3"/>
<accession>H3NPF3</accession>
<dbReference type="Proteomes" id="UP000004191">
    <property type="component" value="Unassembled WGS sequence"/>
</dbReference>
<keyword evidence="2" id="KW-1185">Reference proteome</keyword>
<comment type="caution">
    <text evidence="1">The sequence shown here is derived from an EMBL/GenBank/DDBJ whole genome shotgun (WGS) entry which is preliminary data.</text>
</comment>
<gene>
    <name evidence="1" type="ORF">HMPREF9709_01214</name>
</gene>
<dbReference type="GeneID" id="96999193"/>
<dbReference type="eggNOG" id="ENOG502Z7T2">
    <property type="taxonomic scope" value="Bacteria"/>
</dbReference>